<reference evidence="2" key="1">
    <citation type="journal article" date="2011" name="PLoS Biol.">
        <title>Gene gain and loss during evolution of obligate parasitism in the white rust pathogen of Arabidopsis thaliana.</title>
        <authorList>
            <person name="Kemen E."/>
            <person name="Gardiner A."/>
            <person name="Schultz-Larsen T."/>
            <person name="Kemen A.C."/>
            <person name="Balmuth A.L."/>
            <person name="Robert-Seilaniantz A."/>
            <person name="Bailey K."/>
            <person name="Holub E."/>
            <person name="Studholme D.J."/>
            <person name="Maclean D."/>
            <person name="Jones J.D."/>
        </authorList>
    </citation>
    <scope>NUCLEOTIDE SEQUENCE</scope>
</reference>
<dbReference type="AlphaFoldDB" id="F0X0X6"/>
<name>F0X0X6_9STRA</name>
<evidence type="ECO:0000256" key="1">
    <source>
        <dbReference type="SAM" id="MobiDB-lite"/>
    </source>
</evidence>
<feature type="region of interest" description="Disordered" evidence="1">
    <location>
        <begin position="32"/>
        <end position="56"/>
    </location>
</feature>
<accession>F0X0X6</accession>
<dbReference type="EMBL" id="FR824563">
    <property type="protein sequence ID" value="CCA27422.1"/>
    <property type="molecule type" value="Genomic_DNA"/>
</dbReference>
<proteinExistence type="predicted"/>
<gene>
    <name evidence="2" type="primary">AlNc14C531G12067</name>
    <name evidence="2" type="ORF">ALNC14_135660</name>
</gene>
<organism evidence="2">
    <name type="scientific">Albugo laibachii Nc14</name>
    <dbReference type="NCBI Taxonomy" id="890382"/>
    <lineage>
        <taxon>Eukaryota</taxon>
        <taxon>Sar</taxon>
        <taxon>Stramenopiles</taxon>
        <taxon>Oomycota</taxon>
        <taxon>Peronosporomycetes</taxon>
        <taxon>Albuginales</taxon>
        <taxon>Albuginaceae</taxon>
        <taxon>Albugo</taxon>
    </lineage>
</organism>
<sequence>MHRTTTCPPVEATEISIVKVKKLALVPSVAAATQRVRPTEHNKGNNGTQGVVPKRTVTMMKLPKPLHSANISRKALNASSDSGSTWTISGVCESPCKPPLSALVNESQL</sequence>
<reference evidence="2" key="2">
    <citation type="submission" date="2011-02" db="EMBL/GenBank/DDBJ databases">
        <authorList>
            <person name="MacLean D."/>
        </authorList>
    </citation>
    <scope>NUCLEOTIDE SEQUENCE</scope>
</reference>
<protein>
    <submittedName>
        <fullName evidence="2">AlNc14C531G12067 protein</fullName>
    </submittedName>
</protein>
<dbReference type="HOGENOM" id="CLU_2188893_0_0_1"/>
<evidence type="ECO:0000313" key="2">
    <source>
        <dbReference type="EMBL" id="CCA27422.1"/>
    </source>
</evidence>